<dbReference type="SUPFAM" id="SSF46565">
    <property type="entry name" value="Chaperone J-domain"/>
    <property type="match status" value="1"/>
</dbReference>
<keyword evidence="3" id="KW-1185">Reference proteome</keyword>
<evidence type="ECO:0000313" key="3">
    <source>
        <dbReference type="Proteomes" id="UP000252107"/>
    </source>
</evidence>
<dbReference type="Proteomes" id="UP000252107">
    <property type="component" value="Unassembled WGS sequence"/>
</dbReference>
<dbReference type="CDD" id="cd06257">
    <property type="entry name" value="DnaJ"/>
    <property type="match status" value="1"/>
</dbReference>
<feature type="coiled-coil region" evidence="1">
    <location>
        <begin position="233"/>
        <end position="267"/>
    </location>
</feature>
<dbReference type="AlphaFoldDB" id="A0A367QC80"/>
<dbReference type="EMBL" id="LXQD01000334">
    <property type="protein sequence ID" value="RCJ20752.1"/>
    <property type="molecule type" value="Genomic_DNA"/>
</dbReference>
<dbReference type="InterPro" id="IPR001623">
    <property type="entry name" value="DnaJ_domain"/>
</dbReference>
<proteinExistence type="predicted"/>
<gene>
    <name evidence="2" type="ORF">A6770_31185</name>
</gene>
<comment type="caution">
    <text evidence="2">The sequence shown here is derived from an EMBL/GenBank/DDBJ whole genome shotgun (WGS) entry which is preliminary data.</text>
</comment>
<name>A0A367QC80_9NOSO</name>
<dbReference type="Gene3D" id="1.10.287.110">
    <property type="entry name" value="DnaJ domain"/>
    <property type="match status" value="1"/>
</dbReference>
<accession>A0A367QC80</accession>
<dbReference type="InterPro" id="IPR036869">
    <property type="entry name" value="J_dom_sf"/>
</dbReference>
<evidence type="ECO:0000313" key="2">
    <source>
        <dbReference type="EMBL" id="RCJ20752.1"/>
    </source>
</evidence>
<organism evidence="2 3">
    <name type="scientific">Nostoc minutum NIES-26</name>
    <dbReference type="NCBI Taxonomy" id="1844469"/>
    <lineage>
        <taxon>Bacteria</taxon>
        <taxon>Bacillati</taxon>
        <taxon>Cyanobacteriota</taxon>
        <taxon>Cyanophyceae</taxon>
        <taxon>Nostocales</taxon>
        <taxon>Nostocaceae</taxon>
        <taxon>Nostoc</taxon>
    </lineage>
</organism>
<evidence type="ECO:0000256" key="1">
    <source>
        <dbReference type="SAM" id="Coils"/>
    </source>
</evidence>
<sequence>MPRSASSSSHSNPKKSLALSSYHIRLEALEKEHQWLLKQIKRKRTELNNFVEQMRSLATEIFHRCTPTFEKLVDIDREIHTLFDEIFSTRKFGKQTKKDVEGIYHSLQLAGIISPKIEQEDEDTELDELFETNEQENNFSQEDTGKRYQYQETRQDIESPIVNKNDSSRKVRQTFLRLAEIFHPDKVTDGETQMRHTEIMKEINKAYQEGDFARLLEIEQQHQVGENININNEDDLTRKCTRLEQENEFLKTQYETLKRELRLVKNTPEGEMVSDCRKAARAGIDPMEQMLKQVEAQIQVISSIRNFVQDFREQKITIKEFLRGPEVLRSLNREIMEDLLEQMFDELGVIVRF</sequence>
<keyword evidence="1" id="KW-0175">Coiled coil</keyword>
<feature type="coiled-coil region" evidence="1">
    <location>
        <begin position="26"/>
        <end position="60"/>
    </location>
</feature>
<protein>
    <submittedName>
        <fullName evidence="2">Molecular chaperone DnaJ</fullName>
    </submittedName>
</protein>
<reference evidence="2" key="1">
    <citation type="submission" date="2016-04" db="EMBL/GenBank/DDBJ databases">
        <authorList>
            <person name="Tabuchi Yagui T.R."/>
        </authorList>
    </citation>
    <scope>NUCLEOTIDE SEQUENCE [LARGE SCALE GENOMIC DNA]</scope>
    <source>
        <strain evidence="2">NIES-26</strain>
    </source>
</reference>